<sequence length="87" mass="9855">MFIPGNIPNILANILAVSKRSVHKKIQPLPTEYLMAFCLLINKSQFIIAYTRQSILVNVVGLRSFMLSLIQGGENSKNFENVYEVKQ</sequence>
<proteinExistence type="predicted"/>
<keyword evidence="2" id="KW-1185">Reference proteome</keyword>
<accession>A0A1L0BQA3</accession>
<name>A0A1L0BQA3_9ASCO</name>
<gene>
    <name evidence="1" type="ORF">SAMEA4029010_CIC11G00000003858</name>
</gene>
<dbReference type="AlphaFoldDB" id="A0A1L0BQA3"/>
<evidence type="ECO:0000313" key="1">
    <source>
        <dbReference type="EMBL" id="SGZ53575.1"/>
    </source>
</evidence>
<organism evidence="1 2">
    <name type="scientific">Sungouiella intermedia</name>
    <dbReference type="NCBI Taxonomy" id="45354"/>
    <lineage>
        <taxon>Eukaryota</taxon>
        <taxon>Fungi</taxon>
        <taxon>Dikarya</taxon>
        <taxon>Ascomycota</taxon>
        <taxon>Saccharomycotina</taxon>
        <taxon>Pichiomycetes</taxon>
        <taxon>Metschnikowiaceae</taxon>
        <taxon>Sungouiella</taxon>
    </lineage>
</organism>
<dbReference type="Proteomes" id="UP000182334">
    <property type="component" value="Chromosome IV"/>
</dbReference>
<protein>
    <submittedName>
        <fullName evidence="1">CIC11C00000003858</fullName>
    </submittedName>
</protein>
<evidence type="ECO:0000313" key="2">
    <source>
        <dbReference type="Proteomes" id="UP000182334"/>
    </source>
</evidence>
<dbReference type="EMBL" id="LT635759">
    <property type="protein sequence ID" value="SGZ53575.1"/>
    <property type="molecule type" value="Genomic_DNA"/>
</dbReference>
<reference evidence="1 2" key="1">
    <citation type="submission" date="2016-10" db="EMBL/GenBank/DDBJ databases">
        <authorList>
            <person name="de Groot N.N."/>
        </authorList>
    </citation>
    <scope>NUCLEOTIDE SEQUENCE [LARGE SCALE GENOMIC DNA]</scope>
    <source>
        <strain evidence="1 2">CBS 141442</strain>
    </source>
</reference>